<accession>A0ABT8C0X1</accession>
<dbReference type="SMART" id="SM00999">
    <property type="entry name" value="Aerolysin"/>
    <property type="match status" value="1"/>
</dbReference>
<keyword evidence="6" id="KW-1185">Reference proteome</keyword>
<gene>
    <name evidence="5" type="ORF">QWZ16_20660</name>
</gene>
<evidence type="ECO:0000313" key="5">
    <source>
        <dbReference type="EMBL" id="MDN3612007.1"/>
    </source>
</evidence>
<proteinExistence type="inferred from homology"/>
<comment type="caution">
    <text evidence="5">The sequence shown here is derived from an EMBL/GenBank/DDBJ whole genome shotgun (WGS) entry which is preliminary data.</text>
</comment>
<dbReference type="Gene3D" id="2.170.15.10">
    <property type="entry name" value="Proaerolysin, chain A, domain 3"/>
    <property type="match status" value="1"/>
</dbReference>
<evidence type="ECO:0000259" key="4">
    <source>
        <dbReference type="SMART" id="SM00999"/>
    </source>
</evidence>
<dbReference type="Proteomes" id="UP001238540">
    <property type="component" value="Unassembled WGS sequence"/>
</dbReference>
<reference evidence="6" key="1">
    <citation type="journal article" date="2019" name="Int. J. Syst. Evol. Microbiol.">
        <title>The Global Catalogue of Microorganisms (GCM) 10K type strain sequencing project: providing services to taxonomists for standard genome sequencing and annotation.</title>
        <authorList>
            <consortium name="The Broad Institute Genomics Platform"/>
            <consortium name="The Broad Institute Genome Sequencing Center for Infectious Disease"/>
            <person name="Wu L."/>
            <person name="Ma J."/>
        </authorList>
    </citation>
    <scope>NUCLEOTIDE SEQUENCE [LARGE SCALE GENOMIC DNA]</scope>
    <source>
        <strain evidence="6">CECT 7398</strain>
    </source>
</reference>
<keyword evidence="2" id="KW-1015">Disulfide bond</keyword>
<dbReference type="CDD" id="cd20224">
    <property type="entry name" value="PFM_alpha-toxin-like"/>
    <property type="match status" value="1"/>
</dbReference>
<sequence length="450" mass="51007">MKYTLPILATAMTLTSLSLHASTPPHVYGDKVFRAAPGTTIDGAEVIVNHYSFYKPLYRFGHGLGFAWAGAKGFDRQIGSLILNDKVGSDYHLYPNPKYSDPDVAGTGPYTDNRLEIFIENIRFYMTGEDLTLYDAELLEQEPKAFQKAVMYNCDSQLSDSSTAVIRHTEGESWSKGKTNGISADIGVKSSFSVNVKVPLTAEYTATSEFSASFGTDNSWSSSNGGDEQIAHEQRYTTTIPPRSKKTLNLTYVKSKSRIPYKNKIVMSYDIKLKGFLRERDYFTDQLPEYLHTNLPYYPLYNDWKGNAYRPTDIGRYDELSYRFGSGVLDAQQDIKSQYVNFFAGNQYAGPWDWNKYITSMVQSTNQTCRDDSCVSDMDVWQHWRNQPLAEVLRRYVVEEEGAFEIEATGLFHVTSSQAEPMTAEEFAVQCRVARDGKARSNIEYMNLEL</sequence>
<protein>
    <submittedName>
        <fullName evidence="5">Aerolysin family beta-barrel pore-forming toxin</fullName>
    </submittedName>
</protein>
<comment type="similarity">
    <text evidence="1">Belongs to the aerolysin family.</text>
</comment>
<dbReference type="EMBL" id="JAUFQC010000027">
    <property type="protein sequence ID" value="MDN3612007.1"/>
    <property type="molecule type" value="Genomic_DNA"/>
</dbReference>
<evidence type="ECO:0000256" key="2">
    <source>
        <dbReference type="ARBA" id="ARBA00023157"/>
    </source>
</evidence>
<organism evidence="5 6">
    <name type="scientific">Vibrio ostreicida</name>
    <dbReference type="NCBI Taxonomy" id="526588"/>
    <lineage>
        <taxon>Bacteria</taxon>
        <taxon>Pseudomonadati</taxon>
        <taxon>Pseudomonadota</taxon>
        <taxon>Gammaproteobacteria</taxon>
        <taxon>Vibrionales</taxon>
        <taxon>Vibrionaceae</taxon>
        <taxon>Vibrio</taxon>
    </lineage>
</organism>
<dbReference type="Pfam" id="PF01117">
    <property type="entry name" value="Aerolysin"/>
    <property type="match status" value="1"/>
</dbReference>
<dbReference type="RefSeq" id="WP_076589625.1">
    <property type="nucleotide sequence ID" value="NZ_JABEYA020000004.1"/>
</dbReference>
<evidence type="ECO:0000256" key="3">
    <source>
        <dbReference type="SAM" id="SignalP"/>
    </source>
</evidence>
<name>A0ABT8C0X1_9VIBR</name>
<feature type="signal peptide" evidence="3">
    <location>
        <begin position="1"/>
        <end position="21"/>
    </location>
</feature>
<evidence type="ECO:0000313" key="6">
    <source>
        <dbReference type="Proteomes" id="UP001238540"/>
    </source>
</evidence>
<dbReference type="InterPro" id="IPR055267">
    <property type="entry name" value="Aerolysin-like_C"/>
</dbReference>
<feature type="chain" id="PRO_5046627366" evidence="3">
    <location>
        <begin position="22"/>
        <end position="450"/>
    </location>
</feature>
<keyword evidence="3" id="KW-0732">Signal</keyword>
<evidence type="ECO:0000256" key="1">
    <source>
        <dbReference type="ARBA" id="ARBA00009831"/>
    </source>
</evidence>
<dbReference type="SUPFAM" id="SSF56973">
    <property type="entry name" value="Aerolisin/ETX pore-forming domain"/>
    <property type="match status" value="1"/>
</dbReference>
<feature type="domain" description="Aerolysin-like C-terminal" evidence="4">
    <location>
        <begin position="38"/>
        <end position="444"/>
    </location>
</feature>